<comment type="caution">
    <text evidence="2">The sequence shown here is derived from an EMBL/GenBank/DDBJ whole genome shotgun (WGS) entry which is preliminary data.</text>
</comment>
<feature type="compositionally biased region" description="Acidic residues" evidence="1">
    <location>
        <begin position="282"/>
        <end position="292"/>
    </location>
</feature>
<name>A0A8S8ZKT0_SORMA</name>
<gene>
    <name evidence="2" type="ORF">SMACR_08417</name>
</gene>
<evidence type="ECO:0000313" key="3">
    <source>
        <dbReference type="Proteomes" id="UP000433876"/>
    </source>
</evidence>
<accession>A0A8S8ZKT0</accession>
<evidence type="ECO:0000256" key="1">
    <source>
        <dbReference type="SAM" id="MobiDB-lite"/>
    </source>
</evidence>
<feature type="region of interest" description="Disordered" evidence="1">
    <location>
        <begin position="278"/>
        <end position="340"/>
    </location>
</feature>
<protein>
    <submittedName>
        <fullName evidence="2">Uncharacterized protein</fullName>
    </submittedName>
</protein>
<dbReference type="VEuPathDB" id="FungiDB:SMAC_08417"/>
<dbReference type="EMBL" id="NMPR01000140">
    <property type="protein sequence ID" value="KAA8629331.1"/>
    <property type="molecule type" value="Genomic_DNA"/>
</dbReference>
<organism evidence="2 3">
    <name type="scientific">Sordaria macrospora</name>
    <dbReference type="NCBI Taxonomy" id="5147"/>
    <lineage>
        <taxon>Eukaryota</taxon>
        <taxon>Fungi</taxon>
        <taxon>Dikarya</taxon>
        <taxon>Ascomycota</taxon>
        <taxon>Pezizomycotina</taxon>
        <taxon>Sordariomycetes</taxon>
        <taxon>Sordariomycetidae</taxon>
        <taxon>Sordariales</taxon>
        <taxon>Sordariaceae</taxon>
        <taxon>Sordaria</taxon>
    </lineage>
</organism>
<reference evidence="2 3" key="1">
    <citation type="submission" date="2017-07" db="EMBL/GenBank/DDBJ databases">
        <title>Genome sequence of the Sordaria macrospora wild type strain R19027.</title>
        <authorList>
            <person name="Nowrousian M."/>
            <person name="Teichert I."/>
            <person name="Kueck U."/>
        </authorList>
    </citation>
    <scope>NUCLEOTIDE SEQUENCE [LARGE SCALE GENOMIC DNA]</scope>
    <source>
        <strain evidence="2 3">R19027</strain>
        <tissue evidence="2">Mycelium</tissue>
    </source>
</reference>
<dbReference type="AlphaFoldDB" id="A0A8S8ZKT0"/>
<dbReference type="Proteomes" id="UP000433876">
    <property type="component" value="Unassembled WGS sequence"/>
</dbReference>
<sequence length="356" mass="41412">MSDQIPSQSTSSSARSSGFPDWSLHRTFYQTVEPTNFDRDGDTILTTFPNDDIERLVKAAFYFGQRDVFYQLSVNLTKRLGDAFWAHMTEDIRRGHNLHLENELTDEERYILNEIEHFSAPAIRLLFLFYNVLYREAPFPPHCLLPLPLSQLPARVTENLSDATKARWDAQVREETSQACTCSWLPQYFDTWKRVMEAHLDIPLFPEGVPESRSRNVIRLILQWVDRDQVLKPWNTCLPGQEPECSLAYVRVGHEIKARELVRRLRGCLWAWSRDGDRNPVEDSELDLDPAEQNDVGNYTGVQHNEVEGPDVEYPDPEYQLPGENLNIDIPQDEQTRNRDRQDFLILEPSFDEDSN</sequence>
<evidence type="ECO:0000313" key="2">
    <source>
        <dbReference type="EMBL" id="KAA8629331.1"/>
    </source>
</evidence>
<proteinExistence type="predicted"/>